<name>A0A812RWU9_9DINO</name>
<dbReference type="Gene3D" id="3.30.810.10">
    <property type="entry name" value="2-Layer Sandwich"/>
    <property type="match status" value="1"/>
</dbReference>
<keyword evidence="3" id="KW-1185">Reference proteome</keyword>
<proteinExistence type="predicted"/>
<dbReference type="OrthoDB" id="10331167at2759"/>
<dbReference type="EMBL" id="CAJNDS010002381">
    <property type="protein sequence ID" value="CAE7456279.1"/>
    <property type="molecule type" value="Genomic_DNA"/>
</dbReference>
<protein>
    <submittedName>
        <fullName evidence="2">Uncharacterized protein</fullName>
    </submittedName>
</protein>
<dbReference type="SUPFAM" id="SSF56104">
    <property type="entry name" value="SAICAR synthase-like"/>
    <property type="match status" value="1"/>
</dbReference>
<gene>
    <name evidence="2" type="ORF">SNAT2548_LOCUS25156</name>
</gene>
<sequence>MATARWIWRLLWAHTVSVFSLREVVHEEGHVRLHKQDADKSAMYDPDMMYDFLTLLARTPQQRCGGSLRSVVPVSEPLEKQIRQRLISFFVIRNINGKKVLYGSGVGWKQFQDTTGHKVLGRLLQVGEVNANHFTSLMDLAALLRRTQAIRSLTFDFGIDLRDCWAGLEDLEHRPVCDHRSIADLAQDVADIHAKRDETGKSGSAIVTNMRRFIIKNFKDDENPDIVREVMPAIEKKLNEETRKHGGCYRTAIAPICAVLDTADINKRVHWSVMRKVELPKTMANRTTMHIPRDSSHDEVDFLDLKGPKFCGVRDGKSLFGDDVVWHRKDAGFVQLFPSGLPLRACGSREAAATLELDSELLRDLHMTDYSLFLVPHDVPSDLTCQCQHQSPRWPLVLDADPQDGPLRFAVGIIDYLERQVSFWDRWLHFSMSTMKEPGEYQNFWMRMWPMYFHLPRYEVKDGQVLLANSPVGHGQAVDELKPRRRVVALQKIKWRGEAAKYRVDLVVDGRNQKCYFAQIPEMSSSDAASGSKYKESSLFTPWFLASSFRLRGRARSCCSDQYAGKGKVFEVSPEQIMSWGVEA</sequence>
<evidence type="ECO:0000313" key="3">
    <source>
        <dbReference type="Proteomes" id="UP000604046"/>
    </source>
</evidence>
<evidence type="ECO:0000256" key="1">
    <source>
        <dbReference type="SAM" id="SignalP"/>
    </source>
</evidence>
<feature type="chain" id="PRO_5032656768" evidence="1">
    <location>
        <begin position="19"/>
        <end position="584"/>
    </location>
</feature>
<dbReference type="AlphaFoldDB" id="A0A812RWU9"/>
<evidence type="ECO:0000313" key="2">
    <source>
        <dbReference type="EMBL" id="CAE7456279.1"/>
    </source>
</evidence>
<organism evidence="2 3">
    <name type="scientific">Symbiodinium natans</name>
    <dbReference type="NCBI Taxonomy" id="878477"/>
    <lineage>
        <taxon>Eukaryota</taxon>
        <taxon>Sar</taxon>
        <taxon>Alveolata</taxon>
        <taxon>Dinophyceae</taxon>
        <taxon>Suessiales</taxon>
        <taxon>Symbiodiniaceae</taxon>
        <taxon>Symbiodinium</taxon>
    </lineage>
</organism>
<feature type="signal peptide" evidence="1">
    <location>
        <begin position="1"/>
        <end position="18"/>
    </location>
</feature>
<reference evidence="2" key="1">
    <citation type="submission" date="2021-02" db="EMBL/GenBank/DDBJ databases">
        <authorList>
            <person name="Dougan E. K."/>
            <person name="Rhodes N."/>
            <person name="Thang M."/>
            <person name="Chan C."/>
        </authorList>
    </citation>
    <scope>NUCLEOTIDE SEQUENCE</scope>
</reference>
<dbReference type="InterPro" id="IPR027483">
    <property type="entry name" value="PInositol-4-P-4/5-kinase_C_sf"/>
</dbReference>
<comment type="caution">
    <text evidence="2">The sequence shown here is derived from an EMBL/GenBank/DDBJ whole genome shotgun (WGS) entry which is preliminary data.</text>
</comment>
<accession>A0A812RWU9</accession>
<dbReference type="Proteomes" id="UP000604046">
    <property type="component" value="Unassembled WGS sequence"/>
</dbReference>
<keyword evidence="1" id="KW-0732">Signal</keyword>